<dbReference type="Proteomes" id="UP000241639">
    <property type="component" value="Unassembled WGS sequence"/>
</dbReference>
<comment type="subcellular location">
    <subcellularLocation>
        <location evidence="1">Membrane</location>
        <topology evidence="1">Multi-pass membrane protein</topology>
    </subcellularLocation>
</comment>
<evidence type="ECO:0000256" key="1">
    <source>
        <dbReference type="ARBA" id="ARBA00004141"/>
    </source>
</evidence>
<dbReference type="Pfam" id="PF00953">
    <property type="entry name" value="Glycos_transf_4"/>
    <property type="match status" value="1"/>
</dbReference>
<dbReference type="RefSeq" id="WP_107725343.1">
    <property type="nucleotide sequence ID" value="NZ_PZZP01000001.1"/>
</dbReference>
<reference evidence="7 8" key="1">
    <citation type="submission" date="2018-04" db="EMBL/GenBank/DDBJ databases">
        <title>Genomic Encyclopedia of Archaeal and Bacterial Type Strains, Phase II (KMG-II): from individual species to whole genera.</title>
        <authorList>
            <person name="Goeker M."/>
        </authorList>
    </citation>
    <scope>NUCLEOTIDE SEQUENCE [LARGE SCALE GENOMIC DNA]</scope>
    <source>
        <strain evidence="7 8">DSM 45169</strain>
    </source>
</reference>
<name>A0A2T4Z9I7_9BACL</name>
<evidence type="ECO:0000256" key="5">
    <source>
        <dbReference type="ARBA" id="ARBA00023136"/>
    </source>
</evidence>
<protein>
    <submittedName>
        <fullName evidence="7">UDP-N-acetylmuramyl pentapeptide phosphotransferase/UDP-N-acetylglucosamine-1-phosphate transferase</fullName>
    </submittedName>
</protein>
<keyword evidence="5 6" id="KW-0472">Membrane</keyword>
<dbReference type="EMBL" id="PZZP01000001">
    <property type="protein sequence ID" value="PTM58548.1"/>
    <property type="molecule type" value="Genomic_DNA"/>
</dbReference>
<comment type="caution">
    <text evidence="7">The sequence shown here is derived from an EMBL/GenBank/DDBJ whole genome shotgun (WGS) entry which is preliminary data.</text>
</comment>
<evidence type="ECO:0000256" key="2">
    <source>
        <dbReference type="ARBA" id="ARBA00022679"/>
    </source>
</evidence>
<keyword evidence="4 6" id="KW-1133">Transmembrane helix</keyword>
<dbReference type="GO" id="GO:0016020">
    <property type="term" value="C:membrane"/>
    <property type="evidence" value="ECO:0007669"/>
    <property type="project" value="UniProtKB-SubCell"/>
</dbReference>
<evidence type="ECO:0000256" key="6">
    <source>
        <dbReference type="SAM" id="Phobius"/>
    </source>
</evidence>
<dbReference type="GO" id="GO:0016780">
    <property type="term" value="F:phosphotransferase activity, for other substituted phosphate groups"/>
    <property type="evidence" value="ECO:0007669"/>
    <property type="project" value="InterPro"/>
</dbReference>
<dbReference type="InterPro" id="IPR000715">
    <property type="entry name" value="Glycosyl_transferase_4"/>
</dbReference>
<accession>A0A2T4Z9I7</accession>
<feature type="transmembrane region" description="Helical" evidence="6">
    <location>
        <begin position="177"/>
        <end position="210"/>
    </location>
</feature>
<feature type="transmembrane region" description="Helical" evidence="6">
    <location>
        <begin position="230"/>
        <end position="256"/>
    </location>
</feature>
<keyword evidence="8" id="KW-1185">Reference proteome</keyword>
<organism evidence="7 8">
    <name type="scientific">Desmospora activa DSM 45169</name>
    <dbReference type="NCBI Taxonomy" id="1121389"/>
    <lineage>
        <taxon>Bacteria</taxon>
        <taxon>Bacillati</taxon>
        <taxon>Bacillota</taxon>
        <taxon>Bacilli</taxon>
        <taxon>Bacillales</taxon>
        <taxon>Thermoactinomycetaceae</taxon>
        <taxon>Desmospora</taxon>
    </lineage>
</organism>
<evidence type="ECO:0000313" key="7">
    <source>
        <dbReference type="EMBL" id="PTM58548.1"/>
    </source>
</evidence>
<keyword evidence="3 6" id="KW-0812">Transmembrane</keyword>
<evidence type="ECO:0000313" key="8">
    <source>
        <dbReference type="Proteomes" id="UP000241639"/>
    </source>
</evidence>
<evidence type="ECO:0000256" key="3">
    <source>
        <dbReference type="ARBA" id="ARBA00022692"/>
    </source>
</evidence>
<evidence type="ECO:0000256" key="4">
    <source>
        <dbReference type="ARBA" id="ARBA00022989"/>
    </source>
</evidence>
<dbReference type="AlphaFoldDB" id="A0A2T4Z9I7"/>
<feature type="transmembrane region" description="Helical" evidence="6">
    <location>
        <begin position="71"/>
        <end position="95"/>
    </location>
</feature>
<feature type="transmembrane region" description="Helical" evidence="6">
    <location>
        <begin position="47"/>
        <end position="65"/>
    </location>
</feature>
<dbReference type="OrthoDB" id="2679245at2"/>
<gene>
    <name evidence="7" type="ORF">C8J48_1133</name>
</gene>
<proteinExistence type="predicted"/>
<keyword evidence="2 7" id="KW-0808">Transferase</keyword>
<sequence>MIPILSIIILAISILTGVVALPVGIHFLQEKKLISPNFRGSAIPTSYGGLLAFLYLLLSVLLLGIDQSLALPLFSLPLFFAMLAASLGAAWLGWLDDTMGDHVNKGLAGHFRAWLREGTMTTGMIKAWGGIAIAAVAAVVTSGGTFWLWPLHLLFIALVTNWLNLLDLRPGRCLKFYLIVAVLLTLLYFNQSSTLLFLPLLGLALAVFRADLSARVMLGDSGSNLLGVQLGIWLATVCSAPVIAVFTILLIVGHVIGETISLTRIIEKSRWLSYLDRLGRGEH</sequence>
<feature type="transmembrane region" description="Helical" evidence="6">
    <location>
        <begin position="6"/>
        <end position="27"/>
    </location>
</feature>